<keyword evidence="3" id="KW-1185">Reference proteome</keyword>
<reference evidence="2 3" key="1">
    <citation type="journal article" date="2021" name="Commun. Biol.">
        <title>The genome of Shorea leprosula (Dipterocarpaceae) highlights the ecological relevance of drought in aseasonal tropical rainforests.</title>
        <authorList>
            <person name="Ng K.K.S."/>
            <person name="Kobayashi M.J."/>
            <person name="Fawcett J.A."/>
            <person name="Hatakeyama M."/>
            <person name="Paape T."/>
            <person name="Ng C.H."/>
            <person name="Ang C.C."/>
            <person name="Tnah L.H."/>
            <person name="Lee C.T."/>
            <person name="Nishiyama T."/>
            <person name="Sese J."/>
            <person name="O'Brien M.J."/>
            <person name="Copetti D."/>
            <person name="Mohd Noor M.I."/>
            <person name="Ong R.C."/>
            <person name="Putra M."/>
            <person name="Sireger I.Z."/>
            <person name="Indrioko S."/>
            <person name="Kosugi Y."/>
            <person name="Izuno A."/>
            <person name="Isagi Y."/>
            <person name="Lee S.L."/>
            <person name="Shimizu K.K."/>
        </authorList>
    </citation>
    <scope>NUCLEOTIDE SEQUENCE [LARGE SCALE GENOMIC DNA]</scope>
    <source>
        <strain evidence="2">214</strain>
    </source>
</reference>
<dbReference type="AlphaFoldDB" id="A0AAV5MT29"/>
<dbReference type="InterPro" id="IPR043502">
    <property type="entry name" value="DNA/RNA_pol_sf"/>
</dbReference>
<evidence type="ECO:0000313" key="2">
    <source>
        <dbReference type="EMBL" id="GKV52700.1"/>
    </source>
</evidence>
<proteinExistence type="predicted"/>
<organism evidence="2 3">
    <name type="scientific">Rubroshorea leprosula</name>
    <dbReference type="NCBI Taxonomy" id="152421"/>
    <lineage>
        <taxon>Eukaryota</taxon>
        <taxon>Viridiplantae</taxon>
        <taxon>Streptophyta</taxon>
        <taxon>Embryophyta</taxon>
        <taxon>Tracheophyta</taxon>
        <taxon>Spermatophyta</taxon>
        <taxon>Magnoliopsida</taxon>
        <taxon>eudicotyledons</taxon>
        <taxon>Gunneridae</taxon>
        <taxon>Pentapetalae</taxon>
        <taxon>rosids</taxon>
        <taxon>malvids</taxon>
        <taxon>Malvales</taxon>
        <taxon>Dipterocarpaceae</taxon>
        <taxon>Rubroshorea</taxon>
    </lineage>
</organism>
<dbReference type="InterPro" id="IPR013103">
    <property type="entry name" value="RVT_2"/>
</dbReference>
<evidence type="ECO:0000259" key="1">
    <source>
        <dbReference type="Pfam" id="PF07727"/>
    </source>
</evidence>
<dbReference type="SUPFAM" id="SSF56672">
    <property type="entry name" value="DNA/RNA polymerases"/>
    <property type="match status" value="1"/>
</dbReference>
<comment type="caution">
    <text evidence="2">The sequence shown here is derived from an EMBL/GenBank/DDBJ whole genome shotgun (WGS) entry which is preliminary data.</text>
</comment>
<sequence>MRKEITAFEQNGTWTLEQLPPGKQAIDSKWVYKIKYHQDGTVERYKVRLVEKGFTQIEGLDYHETFALVAKLGDLHEEAYMKIPQGFLTKNEHRVYRLHKSLYGFKQASRNWFEKLINSLQAASLKQSYANYSLFTSIKGKSFVAILIYVDDIIIIGDDSTRIKALKQYLRAKFSIKDLGPLKYFLGIEMARTREGIVLSQKKYALDILTEIGMIGAKPSPFPMEQHHSLAIASGPLASNPS</sequence>
<gene>
    <name evidence="2" type="ORF">SLEP1_g59271</name>
</gene>
<name>A0AAV5MT29_9ROSI</name>
<accession>A0AAV5MT29</accession>
<protein>
    <recommendedName>
        <fullName evidence="1">Reverse transcriptase Ty1/copia-type domain-containing protein</fullName>
    </recommendedName>
</protein>
<dbReference type="Pfam" id="PF07727">
    <property type="entry name" value="RVT_2"/>
    <property type="match status" value="2"/>
</dbReference>
<dbReference type="EMBL" id="BPVZ01000816">
    <property type="protein sequence ID" value="GKV52700.1"/>
    <property type="molecule type" value="Genomic_DNA"/>
</dbReference>
<feature type="domain" description="Reverse transcriptase Ty1/copia-type" evidence="1">
    <location>
        <begin position="73"/>
        <end position="225"/>
    </location>
</feature>
<evidence type="ECO:0000313" key="3">
    <source>
        <dbReference type="Proteomes" id="UP001054252"/>
    </source>
</evidence>
<feature type="domain" description="Reverse transcriptase Ty1/copia-type" evidence="1">
    <location>
        <begin position="11"/>
        <end position="72"/>
    </location>
</feature>
<dbReference type="Proteomes" id="UP001054252">
    <property type="component" value="Unassembled WGS sequence"/>
</dbReference>